<dbReference type="InterPro" id="IPR015946">
    <property type="entry name" value="KH_dom-like_a/b"/>
</dbReference>
<evidence type="ECO:0000259" key="10">
    <source>
        <dbReference type="PROSITE" id="PS50823"/>
    </source>
</evidence>
<dbReference type="Proteomes" id="UP000324143">
    <property type="component" value="Unassembled WGS sequence"/>
</dbReference>
<comment type="function">
    <text evidence="6 8">Binds the lower part of the 30S subunit head. Binds mRNA in the 70S ribosome, positioning it for translation.</text>
</comment>
<dbReference type="PROSITE" id="PS50823">
    <property type="entry name" value="KH_TYPE_2"/>
    <property type="match status" value="1"/>
</dbReference>
<sequence length="219" mass="25261">MGQKVHPNGFRLGYTKDWKSKWYADDKYSEYLIEDLNIREDIREKLSHVGDNDQDARVSKIVITRPSKEKVHFTIYVARPGVAIGKKGAHIKELREYLYNKLDKKVYIDVKEVQIPELDARLVADYIAGSIENRVYFRRVMKRALRNTMRYGADGMKIMVAGRLGGAEMSRTEWYSQGKVPLHTLKSDIDYAFSQAETVYGIIGVKVWICHGEADPIEQ</sequence>
<evidence type="ECO:0000313" key="12">
    <source>
        <dbReference type="Proteomes" id="UP000324143"/>
    </source>
</evidence>
<dbReference type="SUPFAM" id="SSF54814">
    <property type="entry name" value="Prokaryotic type KH domain (KH-domain type II)"/>
    <property type="match status" value="1"/>
</dbReference>
<dbReference type="PANTHER" id="PTHR11760">
    <property type="entry name" value="30S/40S RIBOSOMAL PROTEIN S3"/>
    <property type="match status" value="1"/>
</dbReference>
<comment type="caution">
    <text evidence="11">The sequence shown here is derived from an EMBL/GenBank/DDBJ whole genome shotgun (WGS) entry which is preliminary data.</text>
</comment>
<dbReference type="EMBL" id="VSIX01000040">
    <property type="protein sequence ID" value="TYB31336.1"/>
    <property type="molecule type" value="Genomic_DNA"/>
</dbReference>
<dbReference type="Pfam" id="PF07650">
    <property type="entry name" value="KH_2"/>
    <property type="match status" value="1"/>
</dbReference>
<keyword evidence="2 8" id="KW-0699">rRNA-binding</keyword>
<keyword evidence="12" id="KW-1185">Reference proteome</keyword>
<dbReference type="InterPro" id="IPR005704">
    <property type="entry name" value="Ribosomal_uS3_bac-typ"/>
</dbReference>
<evidence type="ECO:0000256" key="9">
    <source>
        <dbReference type="RuleBase" id="RU003624"/>
    </source>
</evidence>
<name>A0A5D0MEB6_9BACT</name>
<dbReference type="NCBIfam" id="TIGR01009">
    <property type="entry name" value="rpsC_bact"/>
    <property type="match status" value="1"/>
</dbReference>
<dbReference type="GO" id="GO:0006412">
    <property type="term" value="P:translation"/>
    <property type="evidence" value="ECO:0007669"/>
    <property type="project" value="UniProtKB-UniRule"/>
</dbReference>
<dbReference type="GO" id="GO:0003729">
    <property type="term" value="F:mRNA binding"/>
    <property type="evidence" value="ECO:0007669"/>
    <property type="project" value="UniProtKB-UniRule"/>
</dbReference>
<evidence type="ECO:0000256" key="4">
    <source>
        <dbReference type="ARBA" id="ARBA00022980"/>
    </source>
</evidence>
<dbReference type="InterPro" id="IPR009019">
    <property type="entry name" value="KH_sf_prok-type"/>
</dbReference>
<dbReference type="PROSITE" id="PS00548">
    <property type="entry name" value="RIBOSOMAL_S3"/>
    <property type="match status" value="1"/>
</dbReference>
<dbReference type="AlphaFoldDB" id="A0A5D0MEB6"/>
<dbReference type="Gene3D" id="3.30.300.20">
    <property type="match status" value="1"/>
</dbReference>
<keyword evidence="3 8" id="KW-0694">RNA-binding</keyword>
<evidence type="ECO:0000256" key="5">
    <source>
        <dbReference type="ARBA" id="ARBA00023274"/>
    </source>
</evidence>
<dbReference type="InterPro" id="IPR004044">
    <property type="entry name" value="KH_dom_type_2"/>
</dbReference>
<protein>
    <recommendedName>
        <fullName evidence="7 8">Small ribosomal subunit protein uS3</fullName>
    </recommendedName>
</protein>
<comment type="similarity">
    <text evidence="1 8 9">Belongs to the universal ribosomal protein uS3 family.</text>
</comment>
<evidence type="ECO:0000256" key="1">
    <source>
        <dbReference type="ARBA" id="ARBA00010761"/>
    </source>
</evidence>
<proteinExistence type="inferred from homology"/>
<dbReference type="GO" id="GO:0003735">
    <property type="term" value="F:structural constituent of ribosome"/>
    <property type="evidence" value="ECO:0007669"/>
    <property type="project" value="InterPro"/>
</dbReference>
<keyword evidence="5 8" id="KW-0687">Ribonucleoprotein</keyword>
<evidence type="ECO:0000256" key="8">
    <source>
        <dbReference type="HAMAP-Rule" id="MF_01309"/>
    </source>
</evidence>
<dbReference type="GO" id="GO:0019843">
    <property type="term" value="F:rRNA binding"/>
    <property type="evidence" value="ECO:0007669"/>
    <property type="project" value="UniProtKB-UniRule"/>
</dbReference>
<evidence type="ECO:0000256" key="6">
    <source>
        <dbReference type="ARBA" id="ARBA00024998"/>
    </source>
</evidence>
<organism evidence="11 12">
    <name type="scientific">Candidatus Mcinerneyibacterium aminivorans</name>
    <dbReference type="NCBI Taxonomy" id="2703815"/>
    <lineage>
        <taxon>Bacteria</taxon>
        <taxon>Candidatus Macinerneyibacteriota</taxon>
        <taxon>Candidatus Mcinerneyibacteria</taxon>
        <taxon>Candidatus Mcinerneyibacteriales</taxon>
        <taxon>Candidatus Mcinerneyibacteriaceae</taxon>
        <taxon>Candidatus Mcinerneyibacterium</taxon>
    </lineage>
</organism>
<evidence type="ECO:0000256" key="2">
    <source>
        <dbReference type="ARBA" id="ARBA00022730"/>
    </source>
</evidence>
<feature type="domain" description="KH type-2" evidence="10">
    <location>
        <begin position="38"/>
        <end position="114"/>
    </location>
</feature>
<dbReference type="InterPro" id="IPR018280">
    <property type="entry name" value="Ribosomal_uS3_CS"/>
</dbReference>
<comment type="subunit">
    <text evidence="8">Part of the 30S ribosomal subunit. Forms a tight complex with proteins S10 and S14.</text>
</comment>
<dbReference type="FunFam" id="3.30.300.20:FF:000001">
    <property type="entry name" value="30S ribosomal protein S3"/>
    <property type="match status" value="1"/>
</dbReference>
<dbReference type="GO" id="GO:0022627">
    <property type="term" value="C:cytosolic small ribosomal subunit"/>
    <property type="evidence" value="ECO:0007669"/>
    <property type="project" value="TreeGrafter"/>
</dbReference>
<dbReference type="Pfam" id="PF00189">
    <property type="entry name" value="Ribosomal_S3_C"/>
    <property type="match status" value="1"/>
</dbReference>
<dbReference type="SUPFAM" id="SSF54821">
    <property type="entry name" value="Ribosomal protein S3 C-terminal domain"/>
    <property type="match status" value="1"/>
</dbReference>
<dbReference type="InterPro" id="IPR036419">
    <property type="entry name" value="Ribosomal_S3_C_sf"/>
</dbReference>
<dbReference type="InterPro" id="IPR001351">
    <property type="entry name" value="Ribosomal_uS3_C"/>
</dbReference>
<evidence type="ECO:0000256" key="3">
    <source>
        <dbReference type="ARBA" id="ARBA00022884"/>
    </source>
</evidence>
<evidence type="ECO:0000256" key="7">
    <source>
        <dbReference type="ARBA" id="ARBA00035257"/>
    </source>
</evidence>
<dbReference type="InterPro" id="IPR004087">
    <property type="entry name" value="KH_dom"/>
</dbReference>
<dbReference type="HAMAP" id="MF_01309_B">
    <property type="entry name" value="Ribosomal_uS3_B"/>
    <property type="match status" value="1"/>
</dbReference>
<dbReference type="CDD" id="cd02412">
    <property type="entry name" value="KH-II_30S_S3"/>
    <property type="match status" value="1"/>
</dbReference>
<dbReference type="PANTHER" id="PTHR11760:SF19">
    <property type="entry name" value="SMALL RIBOSOMAL SUBUNIT PROTEIN US3C"/>
    <property type="match status" value="1"/>
</dbReference>
<gene>
    <name evidence="8 11" type="primary">rpsC</name>
    <name evidence="11" type="ORF">FXF47_04845</name>
</gene>
<dbReference type="InterPro" id="IPR057258">
    <property type="entry name" value="Ribosomal_uS3"/>
</dbReference>
<dbReference type="Gene3D" id="3.30.1140.32">
    <property type="entry name" value="Ribosomal protein S3, C-terminal domain"/>
    <property type="match status" value="1"/>
</dbReference>
<reference evidence="11" key="1">
    <citation type="submission" date="2019-08" db="EMBL/GenBank/DDBJ databases">
        <title>Genomic characterization of a novel candidate phylum (ARYD3) from a high temperature, high salinity tertiary oil reservoir in north central Oklahoma, USA.</title>
        <authorList>
            <person name="Youssef N.H."/>
            <person name="Yadav A."/>
            <person name="Elshahed M.S."/>
        </authorList>
    </citation>
    <scope>NUCLEOTIDE SEQUENCE [LARGE SCALE GENOMIC DNA]</scope>
    <source>
        <strain evidence="11">ARYD3</strain>
    </source>
</reference>
<evidence type="ECO:0000313" key="11">
    <source>
        <dbReference type="EMBL" id="TYB31336.1"/>
    </source>
</evidence>
<accession>A0A5D0MEB6</accession>
<dbReference type="SMART" id="SM00322">
    <property type="entry name" value="KH"/>
    <property type="match status" value="1"/>
</dbReference>
<keyword evidence="4 8" id="KW-0689">Ribosomal protein</keyword>